<evidence type="ECO:0000313" key="3">
    <source>
        <dbReference type="RefSeq" id="XP_010423874.1"/>
    </source>
</evidence>
<dbReference type="InterPro" id="IPR017451">
    <property type="entry name" value="F-box-assoc_interact_dom"/>
</dbReference>
<dbReference type="PANTHER" id="PTHR31111:SF130">
    <property type="entry name" value="F-BOX ASSOCIATED UBIQUITINATION EFFECTOR FAMILY PROTEIN"/>
    <property type="match status" value="1"/>
</dbReference>
<keyword evidence="2" id="KW-1185">Reference proteome</keyword>
<dbReference type="InterPro" id="IPR001810">
    <property type="entry name" value="F-box_dom"/>
</dbReference>
<dbReference type="InterPro" id="IPR013187">
    <property type="entry name" value="F-box-assoc_dom_typ3"/>
</dbReference>
<reference evidence="2" key="1">
    <citation type="journal article" date="2014" name="Nat. Commun.">
        <title>The emerging biofuel crop Camelina sativa retains a highly undifferentiated hexaploid genome structure.</title>
        <authorList>
            <person name="Kagale S."/>
            <person name="Koh C."/>
            <person name="Nixon J."/>
            <person name="Bollina V."/>
            <person name="Clarke W.E."/>
            <person name="Tuteja R."/>
            <person name="Spillane C."/>
            <person name="Robinson S.J."/>
            <person name="Links M.G."/>
            <person name="Clarke C."/>
            <person name="Higgins E.E."/>
            <person name="Huebert T."/>
            <person name="Sharpe A.G."/>
            <person name="Parkin I.A."/>
        </authorList>
    </citation>
    <scope>NUCLEOTIDE SEQUENCE [LARGE SCALE GENOMIC DNA]</scope>
    <source>
        <strain evidence="2">cv. DH55</strain>
    </source>
</reference>
<evidence type="ECO:0000313" key="2">
    <source>
        <dbReference type="Proteomes" id="UP000694864"/>
    </source>
</evidence>
<proteinExistence type="predicted"/>
<dbReference type="RefSeq" id="XP_010423874.1">
    <property type="nucleotide sequence ID" value="XM_010425572.1"/>
</dbReference>
<dbReference type="CDD" id="cd22157">
    <property type="entry name" value="F-box_AtFBW1-like"/>
    <property type="match status" value="1"/>
</dbReference>
<dbReference type="Pfam" id="PF08268">
    <property type="entry name" value="FBA_3"/>
    <property type="match status" value="1"/>
</dbReference>
<reference evidence="3" key="2">
    <citation type="submission" date="2025-08" db="UniProtKB">
        <authorList>
            <consortium name="RefSeq"/>
        </authorList>
    </citation>
    <scope>IDENTIFICATION</scope>
    <source>
        <tissue evidence="3">Leaf</tissue>
    </source>
</reference>
<dbReference type="NCBIfam" id="TIGR01640">
    <property type="entry name" value="F_box_assoc_1"/>
    <property type="match status" value="1"/>
</dbReference>
<dbReference type="SUPFAM" id="SSF81383">
    <property type="entry name" value="F-box domain"/>
    <property type="match status" value="1"/>
</dbReference>
<evidence type="ECO:0000259" key="1">
    <source>
        <dbReference type="SMART" id="SM00256"/>
    </source>
</evidence>
<dbReference type="GeneID" id="104708912"/>
<accession>A0ABM0TBU8</accession>
<dbReference type="Proteomes" id="UP000694864">
    <property type="component" value="Chromosome 1"/>
</dbReference>
<dbReference type="PANTHER" id="PTHR31111">
    <property type="entry name" value="BNAA05G37150D PROTEIN-RELATED"/>
    <property type="match status" value="1"/>
</dbReference>
<dbReference type="InterPro" id="IPR036047">
    <property type="entry name" value="F-box-like_dom_sf"/>
</dbReference>
<gene>
    <name evidence="3" type="primary">LOC104708912</name>
</gene>
<protein>
    <submittedName>
        <fullName evidence="3">F-box protein At2g15640-like</fullName>
    </submittedName>
</protein>
<dbReference type="Pfam" id="PF00646">
    <property type="entry name" value="F-box"/>
    <property type="match status" value="1"/>
</dbReference>
<dbReference type="SMART" id="SM00256">
    <property type="entry name" value="FBOX"/>
    <property type="match status" value="1"/>
</dbReference>
<feature type="domain" description="F-box" evidence="1">
    <location>
        <begin position="8"/>
        <end position="48"/>
    </location>
</feature>
<sequence length="434" mass="50750">MNSSSALISIDLIKEILSRLPSKSVARFRCVSKLWASMLVSPYFKELFRTRSLAKPRLLFTIVEHDKCRFFSLPQLHNPYEKSSSTLLAAAEFHVKFPRKILRINHLTNLKYFSCGYASGLLYMYGDRYQARPVICNPITGRYAILPYRYTYRKAYSFFGFEPIEKQYKALSMAYPSGPGHHKILTFEEDGDLMWRRIKCPLRHDIKSDGVCINGVLYYLADTSECAHVMTSDYMIVCFDVRSEKFTFIDVERFCRLINYKGKLAVIFWEDDEDIYEKYHLDSDVYIHMENRRLDADPTNELRVWVLEDVGKQEWSKYEYTWTDDRFFRRHVSVVGATASGEIVFSMRKYRSNQPFYVFYFNPETKTLQLVTDLDINKRIEIQGFGETFKKCFSVRTFVNHAGDFDANDLKLLKSVHPPLVSAGYVESSDADSD</sequence>
<organism evidence="2 3">
    <name type="scientific">Camelina sativa</name>
    <name type="common">False flax</name>
    <name type="synonym">Myagrum sativum</name>
    <dbReference type="NCBI Taxonomy" id="90675"/>
    <lineage>
        <taxon>Eukaryota</taxon>
        <taxon>Viridiplantae</taxon>
        <taxon>Streptophyta</taxon>
        <taxon>Embryophyta</taxon>
        <taxon>Tracheophyta</taxon>
        <taxon>Spermatophyta</taxon>
        <taxon>Magnoliopsida</taxon>
        <taxon>eudicotyledons</taxon>
        <taxon>Gunneridae</taxon>
        <taxon>Pentapetalae</taxon>
        <taxon>rosids</taxon>
        <taxon>malvids</taxon>
        <taxon>Brassicales</taxon>
        <taxon>Brassicaceae</taxon>
        <taxon>Camelineae</taxon>
        <taxon>Camelina</taxon>
    </lineage>
</organism>
<name>A0ABM0TBU8_CAMSA</name>